<sequence>MNINMLERYAELVVKMGLNIQENQILVIHSPLESREFAKLITEKAYNEGAREVIVKWADEEFTKMKYMMANDEVFDEFPSYEKEFYLSLVRKDAAFLRISASDPDMMKDVDPSKMVRFQKAAEPEIKEYRDRMMSSKNVWSVVSVPTKGWAKKVFPNVTVDEATEKLWDAIFKAVRADKEDTIAAWETHNTNLKNYKEKLNEYNFRTLIVKNEIGTDLEINLPKGHIWDGGSEHCEKGTRFFPNMPTEEVFSMPERNGVNGVVVSSKPLNYNGSLIEDFSLTFKEGRIVDFTAKKGYEQLKSLVETDEGSHYLGEVALVAYDSPISNMNIMFYNTLFDENASCHLAIGKAYPTCIENGENMTKEEMLKNGVNDSLVHVDFMYGTKDLSVVGIKENGEQIVVMENGDIVI</sequence>
<evidence type="ECO:0000313" key="11">
    <source>
        <dbReference type="Proteomes" id="UP001321786"/>
    </source>
</evidence>
<comment type="similarity">
    <text evidence="4">Belongs to the peptidase M29 family.</text>
</comment>
<keyword evidence="5 10" id="KW-0031">Aminopeptidase</keyword>
<keyword evidence="8" id="KW-0378">Hydrolase</keyword>
<evidence type="ECO:0000313" key="10">
    <source>
        <dbReference type="EMBL" id="BEP28443.1"/>
    </source>
</evidence>
<evidence type="ECO:0000256" key="1">
    <source>
        <dbReference type="ARBA" id="ARBA00001941"/>
    </source>
</evidence>
<gene>
    <name evidence="10" type="ORF">HLPR_07740</name>
</gene>
<evidence type="ECO:0000256" key="4">
    <source>
        <dbReference type="ARBA" id="ARBA00008236"/>
    </source>
</evidence>
<evidence type="ECO:0000256" key="2">
    <source>
        <dbReference type="ARBA" id="ARBA00001946"/>
    </source>
</evidence>
<name>A0AAU9EG90_9FIRM</name>
<evidence type="ECO:0000256" key="7">
    <source>
        <dbReference type="ARBA" id="ARBA00022723"/>
    </source>
</evidence>
<organism evidence="10 11">
    <name type="scientific">Helicovermis profundi</name>
    <dbReference type="NCBI Taxonomy" id="3065157"/>
    <lineage>
        <taxon>Bacteria</taxon>
        <taxon>Bacillati</taxon>
        <taxon>Bacillota</taxon>
        <taxon>Clostridia</taxon>
        <taxon>Helicovermis</taxon>
    </lineage>
</organism>
<evidence type="ECO:0000256" key="9">
    <source>
        <dbReference type="ARBA" id="ARBA00023049"/>
    </source>
</evidence>
<evidence type="ECO:0000256" key="3">
    <source>
        <dbReference type="ARBA" id="ARBA00001947"/>
    </source>
</evidence>
<dbReference type="SUPFAM" id="SSF144052">
    <property type="entry name" value="Thermophilic metalloprotease-like"/>
    <property type="match status" value="1"/>
</dbReference>
<dbReference type="Pfam" id="PF02073">
    <property type="entry name" value="Peptidase_M29"/>
    <property type="match status" value="1"/>
</dbReference>
<protein>
    <submittedName>
        <fullName evidence="10">Aminopeptidase</fullName>
    </submittedName>
</protein>
<evidence type="ECO:0000256" key="5">
    <source>
        <dbReference type="ARBA" id="ARBA00022438"/>
    </source>
</evidence>
<dbReference type="GO" id="GO:0046872">
    <property type="term" value="F:metal ion binding"/>
    <property type="evidence" value="ECO:0007669"/>
    <property type="project" value="UniProtKB-KW"/>
</dbReference>
<reference evidence="10 11" key="1">
    <citation type="submission" date="2023-08" db="EMBL/GenBank/DDBJ databases">
        <title>Helicovermis profunda gen. nov., sp. nov., a novel mesophilic, fermentative bacterium within the Bacillota from a deep-sea hydrothermal vent chimney.</title>
        <authorList>
            <person name="Miyazaki U."/>
            <person name="Mizutani D."/>
            <person name="Hashimoto Y."/>
            <person name="Tame A."/>
            <person name="Sawayama S."/>
            <person name="Miyazaki J."/>
            <person name="Takai K."/>
            <person name="Nakagawa S."/>
        </authorList>
    </citation>
    <scope>NUCLEOTIDE SEQUENCE [LARGE SCALE GENOMIC DNA]</scope>
    <source>
        <strain evidence="10 11">S502</strain>
    </source>
</reference>
<dbReference type="GO" id="GO:0006508">
    <property type="term" value="P:proteolysis"/>
    <property type="evidence" value="ECO:0007669"/>
    <property type="project" value="UniProtKB-KW"/>
</dbReference>
<dbReference type="Proteomes" id="UP001321786">
    <property type="component" value="Chromosome"/>
</dbReference>
<dbReference type="PRINTS" id="PR00919">
    <property type="entry name" value="THERMOPTASE"/>
</dbReference>
<dbReference type="RefSeq" id="WP_338536762.1">
    <property type="nucleotide sequence ID" value="NZ_AP028654.1"/>
</dbReference>
<dbReference type="Gene3D" id="3.40.1830.10">
    <property type="entry name" value="Thermophilic metalloprotease (M29)"/>
    <property type="match status" value="1"/>
</dbReference>
<keyword evidence="11" id="KW-1185">Reference proteome</keyword>
<dbReference type="InterPro" id="IPR052170">
    <property type="entry name" value="M29_Exopeptidase"/>
</dbReference>
<comment type="cofactor">
    <cofactor evidence="3">
        <name>Zn(2+)</name>
        <dbReference type="ChEBI" id="CHEBI:29105"/>
    </cofactor>
</comment>
<dbReference type="InterPro" id="IPR035097">
    <property type="entry name" value="M29_N-terminal"/>
</dbReference>
<dbReference type="InterPro" id="IPR000787">
    <property type="entry name" value="Peptidase_M29"/>
</dbReference>
<dbReference type="GO" id="GO:0008237">
    <property type="term" value="F:metallopeptidase activity"/>
    <property type="evidence" value="ECO:0007669"/>
    <property type="project" value="UniProtKB-KW"/>
</dbReference>
<dbReference type="KEGG" id="hprf:HLPR_07740"/>
<evidence type="ECO:0000256" key="8">
    <source>
        <dbReference type="ARBA" id="ARBA00022801"/>
    </source>
</evidence>
<accession>A0AAU9EG90</accession>
<evidence type="ECO:0000256" key="6">
    <source>
        <dbReference type="ARBA" id="ARBA00022670"/>
    </source>
</evidence>
<dbReference type="AlphaFoldDB" id="A0AAU9EG90"/>
<comment type="cofactor">
    <cofactor evidence="2">
        <name>Mg(2+)</name>
        <dbReference type="ChEBI" id="CHEBI:18420"/>
    </cofactor>
</comment>
<dbReference type="EMBL" id="AP028654">
    <property type="protein sequence ID" value="BEP28443.1"/>
    <property type="molecule type" value="Genomic_DNA"/>
</dbReference>
<dbReference type="GO" id="GO:0004177">
    <property type="term" value="F:aminopeptidase activity"/>
    <property type="evidence" value="ECO:0007669"/>
    <property type="project" value="UniProtKB-KW"/>
</dbReference>
<keyword evidence="9" id="KW-0482">Metalloprotease</keyword>
<proteinExistence type="inferred from homology"/>
<keyword evidence="6" id="KW-0645">Protease</keyword>
<comment type="cofactor">
    <cofactor evidence="1">
        <name>Co(2+)</name>
        <dbReference type="ChEBI" id="CHEBI:48828"/>
    </cofactor>
</comment>
<keyword evidence="7" id="KW-0479">Metal-binding</keyword>
<dbReference type="PANTHER" id="PTHR34448:SF3">
    <property type="entry name" value="AMINOPEPTIDASE AMPS"/>
    <property type="match status" value="1"/>
</dbReference>
<dbReference type="PANTHER" id="PTHR34448">
    <property type="entry name" value="AMINOPEPTIDASE"/>
    <property type="match status" value="1"/>
</dbReference>